<dbReference type="PANTHER" id="PTHR21683:SF3">
    <property type="entry name" value="CILIA AND FLAGELLA ASSOCIATED PROTEIN 100"/>
    <property type="match status" value="1"/>
</dbReference>
<name>A0A8C9YE76_SANLU</name>
<feature type="coiled-coil region" evidence="2">
    <location>
        <begin position="33"/>
        <end position="60"/>
    </location>
</feature>
<keyword evidence="1 2" id="KW-0175">Coiled coil</keyword>
<sequence length="394" mass="46145">MCEINKNSSLALLLHLPPLSLPQLSLMTKRAEILRMDKAIAKEEGQLRQLEKIIERDNLTFEEFLRENEKKSVEARTFFEHEAKSKQEKNAQIKRLTAEIGTVKSELGKFEEILIDYKRYEKLLFELSPPEWQEAQKTKGFKADVLTDGDVLDEQNREPEESAIRNVLVVDQAVLSPQRHTPTYLTLSSSLLQHEPELYFTEPQQLLDLVTELTEQNLSLIQNTTRVEETLEELRQSTEATRKKIEEDEEQLTLQINDMNQRIDIEKARGTKLRQKVQLHVSLNKEDQDVMLDALGEKVVEVHCCCVDDRITNLSTLEKLANIENRMSLLLQGIESIPEEHLEMMKKIKDSERRSRYREEKLREQSEKQKERMRRYLERSLADSKKIVSRLLHL</sequence>
<dbReference type="GeneTree" id="ENSGT00940000153110"/>
<feature type="domain" description="DUF4200" evidence="3">
    <location>
        <begin position="23"/>
        <end position="129"/>
    </location>
</feature>
<dbReference type="PANTHER" id="PTHR21683">
    <property type="entry name" value="COILED-COIL DOMAIN-CONTAINING PROTEIN 42 LIKE-2-LIKE-RELATED"/>
    <property type="match status" value="1"/>
</dbReference>
<organism evidence="4 5">
    <name type="scientific">Sander lucioperca</name>
    <name type="common">Pike-perch</name>
    <name type="synonym">Perca lucioperca</name>
    <dbReference type="NCBI Taxonomy" id="283035"/>
    <lineage>
        <taxon>Eukaryota</taxon>
        <taxon>Metazoa</taxon>
        <taxon>Chordata</taxon>
        <taxon>Craniata</taxon>
        <taxon>Vertebrata</taxon>
        <taxon>Euteleostomi</taxon>
        <taxon>Actinopterygii</taxon>
        <taxon>Neopterygii</taxon>
        <taxon>Teleostei</taxon>
        <taxon>Neoteleostei</taxon>
        <taxon>Acanthomorphata</taxon>
        <taxon>Eupercaria</taxon>
        <taxon>Perciformes</taxon>
        <taxon>Percoidei</taxon>
        <taxon>Percidae</taxon>
        <taxon>Luciopercinae</taxon>
        <taxon>Sander</taxon>
    </lineage>
</organism>
<dbReference type="Ensembl" id="ENSSLUT00000023465.1">
    <property type="protein sequence ID" value="ENSSLUP00000022718.1"/>
    <property type="gene ID" value="ENSSLUG00000010411.1"/>
</dbReference>
<evidence type="ECO:0000256" key="2">
    <source>
        <dbReference type="SAM" id="Coils"/>
    </source>
</evidence>
<dbReference type="Pfam" id="PF13863">
    <property type="entry name" value="DUF4200"/>
    <property type="match status" value="1"/>
</dbReference>
<reference evidence="4" key="1">
    <citation type="submission" date="2025-08" db="UniProtKB">
        <authorList>
            <consortium name="Ensembl"/>
        </authorList>
    </citation>
    <scope>IDENTIFICATION</scope>
</reference>
<reference evidence="4" key="2">
    <citation type="submission" date="2025-09" db="UniProtKB">
        <authorList>
            <consortium name="Ensembl"/>
        </authorList>
    </citation>
    <scope>IDENTIFICATION</scope>
</reference>
<dbReference type="InterPro" id="IPR051147">
    <property type="entry name" value="CFAP_domain-containing"/>
</dbReference>
<accession>A0A8C9YE76</accession>
<dbReference type="Proteomes" id="UP000694568">
    <property type="component" value="Unplaced"/>
</dbReference>
<keyword evidence="5" id="KW-1185">Reference proteome</keyword>
<dbReference type="AlphaFoldDB" id="A0A8C9YE76"/>
<feature type="coiled-coil region" evidence="2">
    <location>
        <begin position="228"/>
        <end position="269"/>
    </location>
</feature>
<evidence type="ECO:0000256" key="1">
    <source>
        <dbReference type="ARBA" id="ARBA00023054"/>
    </source>
</evidence>
<dbReference type="GO" id="GO:0005856">
    <property type="term" value="C:cytoskeleton"/>
    <property type="evidence" value="ECO:0007669"/>
    <property type="project" value="UniProtKB-ARBA"/>
</dbReference>
<evidence type="ECO:0000313" key="5">
    <source>
        <dbReference type="Proteomes" id="UP000694568"/>
    </source>
</evidence>
<dbReference type="InterPro" id="IPR025252">
    <property type="entry name" value="DUF4200"/>
</dbReference>
<proteinExistence type="predicted"/>
<evidence type="ECO:0000313" key="4">
    <source>
        <dbReference type="Ensembl" id="ENSSLUP00000022718.1"/>
    </source>
</evidence>
<evidence type="ECO:0000259" key="3">
    <source>
        <dbReference type="Pfam" id="PF13863"/>
    </source>
</evidence>
<protein>
    <recommendedName>
        <fullName evidence="3">DUF4200 domain-containing protein</fullName>
    </recommendedName>
</protein>